<evidence type="ECO:0000313" key="4">
    <source>
        <dbReference type="Proteomes" id="UP000244937"/>
    </source>
</evidence>
<dbReference type="InterPro" id="IPR026444">
    <property type="entry name" value="Secre_tail"/>
</dbReference>
<dbReference type="EMBL" id="CP029187">
    <property type="protein sequence ID" value="AWI26120.1"/>
    <property type="molecule type" value="Genomic_DNA"/>
</dbReference>
<sequence length="833" mass="94469">MKRKIFLVVIWLVMCPIYGQVHFDERVNIYDVDSLSVDIIYDDFDNDNDIDLIKYRTFNERNVLLQKNENGDLNLKLPTLVASGVSPIVSLDMNNDGYPDLITYHTFDTIGVLYNLHNDTFSEEQTLLSFAGSYSISPIKFDYNNDGFIDLIVKNNDGDAYVLLNNQNGGFLPAQYLMEVGFGSTNIYKIDDIDNDGDYDLYVRDFYSLKIYINNNGTFVVSDSLQITSSFEDYGILDIDGNGYNDVLYWENDAIRARYFGFDPTTHQVIVINDSVVAPGISYYTFSNNGSAIFIKNTAAGVYDVYIALESQLHHSDVYKFNISNGVFSAPQAVLPDFDINVFTLGNYKFLNLNDNGAIDFVFSSSSNSQNMILVNYDIDNLSDQTQCIQQTINTDGFTVVDMDGDGAEDVCIGQQNGLGYFKTMVNNEYGAIKNLIGVMVNPNASMYTLNYIMDFDNDGVGDVIDYSSSDMYAKVFRNLGDDHFVYVQNVAIPVLTAKMHFADIDNDGFRDLLFQKNPYIAGDELMWAKNNGIDFGSIQPISFNYPHDVDTVSLDFGDVNNNGTSDILMLSDYYSNNAYHYEVILIENQNGVFSAINIASLTGNYGDGVVKIKDFDQDGDLDFFIYDKSTRPFLFYRNDGQNNFHKIVIENINIHDIAFDDNDGDGKYEIYATNYNPNSYSSDIFYYRTTDFTNFTKFGIDSFDTYFQDRADLLLFDYNGDKKKDLFVSKPNFVSGLVSVYINSSNTLSVAETADSNHLKIFPNPFTNAIHWDGENNMDYQLQLFTLDGKLIHERKTPDNKMDFSFLESGMYILVIENLNSHSKNTCKIIKK</sequence>
<dbReference type="SUPFAM" id="SSF69318">
    <property type="entry name" value="Integrin alpha N-terminal domain"/>
    <property type="match status" value="3"/>
</dbReference>
<dbReference type="PANTHER" id="PTHR44103:SF1">
    <property type="entry name" value="PROPROTEIN CONVERTASE P"/>
    <property type="match status" value="1"/>
</dbReference>
<proteinExistence type="predicted"/>
<protein>
    <recommendedName>
        <fullName evidence="2">Secretion system C-terminal sorting domain-containing protein</fullName>
    </recommendedName>
</protein>
<dbReference type="InterPro" id="IPR028994">
    <property type="entry name" value="Integrin_alpha_N"/>
</dbReference>
<dbReference type="Pfam" id="PF18962">
    <property type="entry name" value="Por_Secre_tail"/>
    <property type="match status" value="1"/>
</dbReference>
<dbReference type="Gene3D" id="2.130.10.130">
    <property type="entry name" value="Integrin alpha, N-terminal"/>
    <property type="match status" value="2"/>
</dbReference>
<dbReference type="KEGG" id="fpal:HYN49_09545"/>
<dbReference type="AlphaFoldDB" id="A0A2S1SI93"/>
<dbReference type="OrthoDB" id="9816120at2"/>
<dbReference type="InterPro" id="IPR013517">
    <property type="entry name" value="FG-GAP"/>
</dbReference>
<reference evidence="3 4" key="1">
    <citation type="submission" date="2018-05" db="EMBL/GenBank/DDBJ databases">
        <title>Genome sequencing of Flavobacterium sp. HYN0049.</title>
        <authorList>
            <person name="Yi H."/>
            <person name="Baek C."/>
        </authorList>
    </citation>
    <scope>NUCLEOTIDE SEQUENCE [LARGE SCALE GENOMIC DNA]</scope>
    <source>
        <strain evidence="3 4">HYN0049</strain>
    </source>
</reference>
<dbReference type="PANTHER" id="PTHR44103">
    <property type="entry name" value="PROPROTEIN CONVERTASE P"/>
    <property type="match status" value="1"/>
</dbReference>
<organism evidence="3 4">
    <name type="scientific">Flavobacterium pallidum</name>
    <dbReference type="NCBI Taxonomy" id="2172098"/>
    <lineage>
        <taxon>Bacteria</taxon>
        <taxon>Pseudomonadati</taxon>
        <taxon>Bacteroidota</taxon>
        <taxon>Flavobacteriia</taxon>
        <taxon>Flavobacteriales</taxon>
        <taxon>Flavobacteriaceae</taxon>
        <taxon>Flavobacterium</taxon>
    </lineage>
</organism>
<gene>
    <name evidence="3" type="ORF">HYN49_09545</name>
</gene>
<dbReference type="Pfam" id="PF13517">
    <property type="entry name" value="FG-GAP_3"/>
    <property type="match status" value="1"/>
</dbReference>
<dbReference type="Proteomes" id="UP000244937">
    <property type="component" value="Chromosome"/>
</dbReference>
<keyword evidence="1" id="KW-0732">Signal</keyword>
<evidence type="ECO:0000256" key="1">
    <source>
        <dbReference type="ARBA" id="ARBA00022729"/>
    </source>
</evidence>
<feature type="domain" description="Secretion system C-terminal sorting" evidence="2">
    <location>
        <begin position="762"/>
        <end position="824"/>
    </location>
</feature>
<evidence type="ECO:0000313" key="3">
    <source>
        <dbReference type="EMBL" id="AWI26120.1"/>
    </source>
</evidence>
<dbReference type="NCBIfam" id="TIGR04183">
    <property type="entry name" value="Por_Secre_tail"/>
    <property type="match status" value="1"/>
</dbReference>
<accession>A0A2S1SI93</accession>
<name>A0A2S1SI93_9FLAO</name>
<evidence type="ECO:0000259" key="2">
    <source>
        <dbReference type="Pfam" id="PF18962"/>
    </source>
</evidence>
<keyword evidence="4" id="KW-1185">Reference proteome</keyword>